<keyword evidence="2" id="KW-0805">Transcription regulation</keyword>
<keyword evidence="4" id="KW-0804">Transcription</keyword>
<evidence type="ECO:0000313" key="7">
    <source>
        <dbReference type="EMBL" id="XBH11900.1"/>
    </source>
</evidence>
<dbReference type="PANTHER" id="PTHR30346">
    <property type="entry name" value="TRANSCRIPTIONAL DUAL REGULATOR HCAR-RELATED"/>
    <property type="match status" value="1"/>
</dbReference>
<dbReference type="RefSeq" id="WP_348266105.1">
    <property type="nucleotide sequence ID" value="NZ_CP121194.1"/>
</dbReference>
<feature type="domain" description="LysR substrate-binding" evidence="5">
    <location>
        <begin position="6"/>
        <end position="145"/>
    </location>
</feature>
<evidence type="ECO:0000259" key="5">
    <source>
        <dbReference type="Pfam" id="PF03466"/>
    </source>
</evidence>
<accession>A0AAU7D472</accession>
<evidence type="ECO:0000313" key="6">
    <source>
        <dbReference type="EMBL" id="XBH08596.1"/>
    </source>
</evidence>
<evidence type="ECO:0000256" key="3">
    <source>
        <dbReference type="ARBA" id="ARBA00023125"/>
    </source>
</evidence>
<evidence type="ECO:0000256" key="1">
    <source>
        <dbReference type="ARBA" id="ARBA00009437"/>
    </source>
</evidence>
<proteinExistence type="inferred from homology"/>
<accession>A0AAU7CV90</accession>
<sequence length="160" mass="18173">MTSNLHGLEVIQVLREPLLLAVHRDHRLAKRRLPALEDLSGEPFITFNPVDGKYFHDKVDSLLQTSGIRVNYVQRISQVHSILALVTAEQGIALVPQSARALHFEGTVLRKLKVKTIYTKLFFAWRKDNVNPALPDFLLLMQKHFPLPTTSTLERRSSGV</sequence>
<keyword evidence="3" id="KW-0238">DNA-binding</keyword>
<dbReference type="PANTHER" id="PTHR30346:SF0">
    <property type="entry name" value="HCA OPERON TRANSCRIPTIONAL ACTIVATOR HCAR"/>
    <property type="match status" value="1"/>
</dbReference>
<protein>
    <submittedName>
        <fullName evidence="6">LysR substrate-binding domain-containing protein</fullName>
    </submittedName>
</protein>
<organism evidence="6">
    <name type="scientific">Edaphobacter paludis</name>
    <dbReference type="NCBI Taxonomy" id="3035702"/>
    <lineage>
        <taxon>Bacteria</taxon>
        <taxon>Pseudomonadati</taxon>
        <taxon>Acidobacteriota</taxon>
        <taxon>Terriglobia</taxon>
        <taxon>Terriglobales</taxon>
        <taxon>Acidobacteriaceae</taxon>
        <taxon>Edaphobacter</taxon>
    </lineage>
</organism>
<dbReference type="Pfam" id="PF03466">
    <property type="entry name" value="LysR_substrate"/>
    <property type="match status" value="1"/>
</dbReference>
<dbReference type="KEGG" id="epl:P4G45_08790"/>
<name>A0AAU7CV90_9BACT</name>
<comment type="similarity">
    <text evidence="1">Belongs to the LysR transcriptional regulatory family.</text>
</comment>
<dbReference type="Gene3D" id="3.40.190.10">
    <property type="entry name" value="Periplasmic binding protein-like II"/>
    <property type="match status" value="2"/>
</dbReference>
<dbReference type="InterPro" id="IPR005119">
    <property type="entry name" value="LysR_subst-bd"/>
</dbReference>
<reference evidence="6" key="1">
    <citation type="submission" date="2023-03" db="EMBL/GenBank/DDBJ databases">
        <title>Edaphobacter sp.</title>
        <authorList>
            <person name="Huber K.J."/>
            <person name="Papendorf J."/>
            <person name="Pilke C."/>
            <person name="Bunk B."/>
            <person name="Sproeer C."/>
            <person name="Pester M."/>
        </authorList>
    </citation>
    <scope>NUCLEOTIDE SEQUENCE</scope>
    <source>
        <strain evidence="6">DSM 109919</strain>
        <strain evidence="7">DSM 109920</strain>
    </source>
</reference>
<dbReference type="EMBL" id="CP121194">
    <property type="protein sequence ID" value="XBH08596.1"/>
    <property type="molecule type" value="Genomic_DNA"/>
</dbReference>
<evidence type="ECO:0000256" key="4">
    <source>
        <dbReference type="ARBA" id="ARBA00023163"/>
    </source>
</evidence>
<dbReference type="AlphaFoldDB" id="A0AAU7CV90"/>
<dbReference type="GO" id="GO:0032993">
    <property type="term" value="C:protein-DNA complex"/>
    <property type="evidence" value="ECO:0007669"/>
    <property type="project" value="TreeGrafter"/>
</dbReference>
<dbReference type="SUPFAM" id="SSF53850">
    <property type="entry name" value="Periplasmic binding protein-like II"/>
    <property type="match status" value="1"/>
</dbReference>
<dbReference type="EMBL" id="CP121195">
    <property type="protein sequence ID" value="XBH11900.1"/>
    <property type="molecule type" value="Genomic_DNA"/>
</dbReference>
<dbReference type="GO" id="GO:0003700">
    <property type="term" value="F:DNA-binding transcription factor activity"/>
    <property type="evidence" value="ECO:0007669"/>
    <property type="project" value="TreeGrafter"/>
</dbReference>
<gene>
    <name evidence="6" type="ORF">P4G45_08790</name>
    <name evidence="7" type="ORF">P8936_09240</name>
</gene>
<evidence type="ECO:0000256" key="2">
    <source>
        <dbReference type="ARBA" id="ARBA00023015"/>
    </source>
</evidence>
<dbReference type="GO" id="GO:0003677">
    <property type="term" value="F:DNA binding"/>
    <property type="evidence" value="ECO:0007669"/>
    <property type="project" value="UniProtKB-KW"/>
</dbReference>